<feature type="region of interest" description="Disordered" evidence="9">
    <location>
        <begin position="1"/>
        <end position="72"/>
    </location>
</feature>
<dbReference type="Proteomes" id="UP000271974">
    <property type="component" value="Unassembled WGS sequence"/>
</dbReference>
<evidence type="ECO:0000256" key="3">
    <source>
        <dbReference type="ARBA" id="ARBA00022771"/>
    </source>
</evidence>
<feature type="compositionally biased region" description="Basic and acidic residues" evidence="9">
    <location>
        <begin position="427"/>
        <end position="438"/>
    </location>
</feature>
<evidence type="ECO:0000256" key="7">
    <source>
        <dbReference type="ARBA" id="ARBA00023242"/>
    </source>
</evidence>
<evidence type="ECO:0000256" key="4">
    <source>
        <dbReference type="ARBA" id="ARBA00022833"/>
    </source>
</evidence>
<feature type="non-terminal residue" evidence="11">
    <location>
        <position position="1"/>
    </location>
</feature>
<feature type="compositionally biased region" description="Basic residues" evidence="9">
    <location>
        <begin position="496"/>
        <end position="509"/>
    </location>
</feature>
<dbReference type="PANTHER" id="PTHR46179">
    <property type="entry name" value="ZINC FINGER PROTEIN"/>
    <property type="match status" value="1"/>
</dbReference>
<feature type="compositionally biased region" description="Polar residues" evidence="9">
    <location>
        <begin position="1"/>
        <end position="35"/>
    </location>
</feature>
<feature type="domain" description="C2H2-type" evidence="10">
    <location>
        <begin position="650"/>
        <end position="680"/>
    </location>
</feature>
<feature type="region of interest" description="Disordered" evidence="9">
    <location>
        <begin position="369"/>
        <end position="389"/>
    </location>
</feature>
<feature type="compositionally biased region" description="Polar residues" evidence="9">
    <location>
        <begin position="176"/>
        <end position="186"/>
    </location>
</feature>
<evidence type="ECO:0000256" key="6">
    <source>
        <dbReference type="ARBA" id="ARBA00023163"/>
    </source>
</evidence>
<evidence type="ECO:0000256" key="2">
    <source>
        <dbReference type="ARBA" id="ARBA00022723"/>
    </source>
</evidence>
<feature type="compositionally biased region" description="Basic and acidic residues" evidence="9">
    <location>
        <begin position="43"/>
        <end position="52"/>
    </location>
</feature>
<dbReference type="GO" id="GO:0008270">
    <property type="term" value="F:zinc ion binding"/>
    <property type="evidence" value="ECO:0007669"/>
    <property type="project" value="UniProtKB-KW"/>
</dbReference>
<dbReference type="SMART" id="SM00355">
    <property type="entry name" value="ZnF_C2H2"/>
    <property type="match status" value="7"/>
</dbReference>
<keyword evidence="6" id="KW-0804">Transcription</keyword>
<feature type="compositionally biased region" description="Polar residues" evidence="9">
    <location>
        <begin position="548"/>
        <end position="566"/>
    </location>
</feature>
<dbReference type="EMBL" id="RQTK01000284">
    <property type="protein sequence ID" value="RUS82479.1"/>
    <property type="molecule type" value="Genomic_DNA"/>
</dbReference>
<keyword evidence="3 8" id="KW-0863">Zinc-finger</keyword>
<protein>
    <recommendedName>
        <fullName evidence="10">C2H2-type domain-containing protein</fullName>
    </recommendedName>
</protein>
<dbReference type="PANTHER" id="PTHR46179:SF13">
    <property type="entry name" value="C2H2-TYPE DOMAIN-CONTAINING PROTEIN"/>
    <property type="match status" value="1"/>
</dbReference>
<dbReference type="AlphaFoldDB" id="A0A3S1BJU9"/>
<organism evidence="11 12">
    <name type="scientific">Elysia chlorotica</name>
    <name type="common">Eastern emerald elysia</name>
    <name type="synonym">Sea slug</name>
    <dbReference type="NCBI Taxonomy" id="188477"/>
    <lineage>
        <taxon>Eukaryota</taxon>
        <taxon>Metazoa</taxon>
        <taxon>Spiralia</taxon>
        <taxon>Lophotrochozoa</taxon>
        <taxon>Mollusca</taxon>
        <taxon>Gastropoda</taxon>
        <taxon>Heterobranchia</taxon>
        <taxon>Euthyneura</taxon>
        <taxon>Panpulmonata</taxon>
        <taxon>Sacoglossa</taxon>
        <taxon>Placobranchoidea</taxon>
        <taxon>Plakobranchidae</taxon>
        <taxon>Elysia</taxon>
    </lineage>
</organism>
<dbReference type="InterPro" id="IPR013087">
    <property type="entry name" value="Znf_C2H2_type"/>
</dbReference>
<dbReference type="PROSITE" id="PS50157">
    <property type="entry name" value="ZINC_FINGER_C2H2_2"/>
    <property type="match status" value="2"/>
</dbReference>
<evidence type="ECO:0000256" key="9">
    <source>
        <dbReference type="SAM" id="MobiDB-lite"/>
    </source>
</evidence>
<dbReference type="STRING" id="188477.A0A3S1BJU9"/>
<dbReference type="InterPro" id="IPR036236">
    <property type="entry name" value="Znf_C2H2_sf"/>
</dbReference>
<evidence type="ECO:0000313" key="12">
    <source>
        <dbReference type="Proteomes" id="UP000271974"/>
    </source>
</evidence>
<proteinExistence type="predicted"/>
<keyword evidence="12" id="KW-1185">Reference proteome</keyword>
<name>A0A3S1BJU9_ELYCH</name>
<dbReference type="Pfam" id="PF00096">
    <property type="entry name" value="zf-C2H2"/>
    <property type="match status" value="2"/>
</dbReference>
<feature type="compositionally biased region" description="Basic and acidic residues" evidence="9">
    <location>
        <begin position="157"/>
        <end position="175"/>
    </location>
</feature>
<dbReference type="SUPFAM" id="SSF57667">
    <property type="entry name" value="beta-beta-alpha zinc fingers"/>
    <property type="match status" value="1"/>
</dbReference>
<accession>A0A3S1BJU9</accession>
<dbReference type="OrthoDB" id="8823111at2759"/>
<feature type="compositionally biased region" description="Low complexity" evidence="9">
    <location>
        <begin position="531"/>
        <end position="543"/>
    </location>
</feature>
<dbReference type="GO" id="GO:0005634">
    <property type="term" value="C:nucleus"/>
    <property type="evidence" value="ECO:0007669"/>
    <property type="project" value="UniProtKB-SubCell"/>
</dbReference>
<keyword evidence="2" id="KW-0479">Metal-binding</keyword>
<feature type="region of interest" description="Disordered" evidence="9">
    <location>
        <begin position="484"/>
        <end position="610"/>
    </location>
</feature>
<dbReference type="InterPro" id="IPR051061">
    <property type="entry name" value="Zinc_finger_trans_reg"/>
</dbReference>
<keyword evidence="7" id="KW-0539">Nucleus</keyword>
<dbReference type="FunFam" id="3.30.160.60:FF:000219">
    <property type="entry name" value="Zinc finger protein 276"/>
    <property type="match status" value="1"/>
</dbReference>
<evidence type="ECO:0000256" key="5">
    <source>
        <dbReference type="ARBA" id="ARBA00023015"/>
    </source>
</evidence>
<feature type="region of interest" description="Disordered" evidence="9">
    <location>
        <begin position="427"/>
        <end position="453"/>
    </location>
</feature>
<reference evidence="11 12" key="1">
    <citation type="submission" date="2019-01" db="EMBL/GenBank/DDBJ databases">
        <title>A draft genome assembly of the solar-powered sea slug Elysia chlorotica.</title>
        <authorList>
            <person name="Cai H."/>
            <person name="Li Q."/>
            <person name="Fang X."/>
            <person name="Li J."/>
            <person name="Curtis N.E."/>
            <person name="Altenburger A."/>
            <person name="Shibata T."/>
            <person name="Feng M."/>
            <person name="Maeda T."/>
            <person name="Schwartz J.A."/>
            <person name="Shigenobu S."/>
            <person name="Lundholm N."/>
            <person name="Nishiyama T."/>
            <person name="Yang H."/>
            <person name="Hasebe M."/>
            <person name="Li S."/>
            <person name="Pierce S.K."/>
            <person name="Wang J."/>
        </authorList>
    </citation>
    <scope>NUCLEOTIDE SEQUENCE [LARGE SCALE GENOMIC DNA]</scope>
    <source>
        <strain evidence="11">EC2010</strain>
        <tissue evidence="11">Whole organism of an adult</tissue>
    </source>
</reference>
<evidence type="ECO:0000256" key="1">
    <source>
        <dbReference type="ARBA" id="ARBA00004123"/>
    </source>
</evidence>
<feature type="region of interest" description="Disordered" evidence="9">
    <location>
        <begin position="157"/>
        <end position="186"/>
    </location>
</feature>
<dbReference type="Gene3D" id="3.30.160.60">
    <property type="entry name" value="Classic Zinc Finger"/>
    <property type="match status" value="3"/>
</dbReference>
<dbReference type="GO" id="GO:0006357">
    <property type="term" value="P:regulation of transcription by RNA polymerase II"/>
    <property type="evidence" value="ECO:0007669"/>
    <property type="project" value="TreeGrafter"/>
</dbReference>
<keyword evidence="4" id="KW-0862">Zinc</keyword>
<gene>
    <name evidence="11" type="ORF">EGW08_009742</name>
</gene>
<comment type="subcellular location">
    <subcellularLocation>
        <location evidence="1">Nucleus</location>
    </subcellularLocation>
</comment>
<feature type="compositionally biased region" description="Basic residues" evidence="9">
    <location>
        <begin position="580"/>
        <end position="597"/>
    </location>
</feature>
<evidence type="ECO:0000313" key="11">
    <source>
        <dbReference type="EMBL" id="RUS82479.1"/>
    </source>
</evidence>
<sequence length="788" mass="88043">NSNNSSKSTQASHSSDTKQVTQAGQDTSIKQTAASTKWAVQEATEKEQETKKSGPASKPRVSGPAGVSSNRSSSRRHICQSCELVFPSGMDLLLHRYEQHSLVCKECDSRFLSGSGLLRHKETDHPPINRCPHCRFVTFNKEEFNTHISQHKIELKENSEDSEYLSHKQEHKDQAHSASSTKTVQTTKRICKADPSYGPSLNSVTHEFPETHYAKTKFHSLPKQEEKLMVSTKDVKPNSVSCNPLSFGMNEGDGGDCLDSGGSDGGDNGGSESEEPCLVIDTAECGNFDRKEEFTDSRNNDEQPLCLVVHTRENKNVDKNASLTDKYKEDNINSFLTAEVEGENSPPTYIGGKRNIKLQRSDEVIVFPNNRREGRTTRKRRSSSFSSTLRNDVNADLSSSSADCLTHDNSSLETTCADCWSSEPEIPRNEHALDKPDETSAENLSGSTEDRHKKNVAPVFLSCEDKPLHHRNWTFRHNAHREPVLRDRHTTNSLPPKKRGFRKSPRHHNVNSSTVGRSLRGSSLVEKQQDKSNLSLSSNQSLKADAEGTQNSSPTCELDESSNNKGVGTPPLSISACHVSKAHKRKQALSKKSHKRYQTQSKGKSRGSEAVVFGKTEVKVKEERQAKACSARSTEVQKPLHASKSSCGKFKCPMAGCGASFSRKWSMEVHLERVHMKDGHQLMCHVPLCPSKFSSRRELRRHVVEGHQGKVRRYPCSWPACDKSFFARTHLRTHLLVHTGEKPLACEICDYRCRQRTALIWHMRKHGLHDRQMLSGKEDGKTQSDGSI</sequence>
<comment type="caution">
    <text evidence="11">The sequence shown here is derived from an EMBL/GenBank/DDBJ whole genome shotgun (WGS) entry which is preliminary data.</text>
</comment>
<keyword evidence="5" id="KW-0805">Transcription regulation</keyword>
<dbReference type="PROSITE" id="PS00028">
    <property type="entry name" value="ZINC_FINGER_C2H2_1"/>
    <property type="match status" value="4"/>
</dbReference>
<evidence type="ECO:0000259" key="10">
    <source>
        <dbReference type="PROSITE" id="PS50157"/>
    </source>
</evidence>
<evidence type="ECO:0000256" key="8">
    <source>
        <dbReference type="PROSITE-ProRule" id="PRU00042"/>
    </source>
</evidence>
<feature type="region of interest" description="Disordered" evidence="9">
    <location>
        <begin position="253"/>
        <end position="275"/>
    </location>
</feature>
<feature type="domain" description="C2H2-type" evidence="10">
    <location>
        <begin position="714"/>
        <end position="743"/>
    </location>
</feature>